<protein>
    <submittedName>
        <fullName evidence="7">Uncharacterized protein</fullName>
    </submittedName>
</protein>
<dbReference type="PANTHER" id="PTHR28081:SF1">
    <property type="entry name" value="DAMAGE-REGULATED IMPORT FACILITATOR 1"/>
    <property type="match status" value="1"/>
</dbReference>
<proteinExistence type="inferred from homology"/>
<evidence type="ECO:0000256" key="5">
    <source>
        <dbReference type="ARBA" id="ARBA00023242"/>
    </source>
</evidence>
<evidence type="ECO:0000256" key="3">
    <source>
        <dbReference type="ARBA" id="ARBA00005459"/>
    </source>
</evidence>
<dbReference type="PANTHER" id="PTHR28081">
    <property type="entry name" value="DAMAGE-REGULATED IMPORT FACILITATOR 1-RELATED"/>
    <property type="match status" value="1"/>
</dbReference>
<accession>A0AAN8I6Q4</accession>
<evidence type="ECO:0000256" key="4">
    <source>
        <dbReference type="ARBA" id="ARBA00022490"/>
    </source>
</evidence>
<keyword evidence="5" id="KW-0539">Nucleus</keyword>
<sequence length="297" mass="32899">MSAEQAQQGNDCPLNKRRRFAPNMLPVIASADNSELLHQTCDSPLLDQLCEQSPSQQEIETQLLQVGMRVRKSVNDGYQNTPSRRAFTPRPFFNSNRLSPDTMSALQNPREDDSNISAGGLHDVGAMAMQPLSTATFCGINLAMMAHISEATPVVEQKLWSYSTASKRRQQFEDDSDSDDSQEFMPQTPQLEYADAGMAFPQDYFNIDIENMSAVSTMTPVGAAGSKALNRKMAQPKSRLRPSPQQPLPTINPFAQIAPPQSSFGHQRMRSCGMEAAMDFGEASFLQSRQDFEMDCS</sequence>
<dbReference type="AlphaFoldDB" id="A0AAN8I6Q4"/>
<reference evidence="7 8" key="1">
    <citation type="submission" date="2022-12" db="EMBL/GenBank/DDBJ databases">
        <title>Genomic features and morphological characterization of a novel Knufia sp. strain isolated from spacecraft assembly facility.</title>
        <authorList>
            <person name="Teixeira M."/>
            <person name="Chander A.M."/>
            <person name="Stajich J.E."/>
            <person name="Venkateswaran K."/>
        </authorList>
    </citation>
    <scope>NUCLEOTIDE SEQUENCE [LARGE SCALE GENOMIC DNA]</scope>
    <source>
        <strain evidence="7 8">FJI-L2-BK-P2</strain>
    </source>
</reference>
<dbReference type="Pfam" id="PF08591">
    <property type="entry name" value="RNR_inhib"/>
    <property type="match status" value="1"/>
</dbReference>
<evidence type="ECO:0000256" key="2">
    <source>
        <dbReference type="ARBA" id="ARBA00004496"/>
    </source>
</evidence>
<dbReference type="GO" id="GO:0008104">
    <property type="term" value="P:intracellular protein localization"/>
    <property type="evidence" value="ECO:0007669"/>
    <property type="project" value="TreeGrafter"/>
</dbReference>
<comment type="caution">
    <text evidence="7">The sequence shown here is derived from an EMBL/GenBank/DDBJ whole genome shotgun (WGS) entry which is preliminary data.</text>
</comment>
<evidence type="ECO:0000313" key="8">
    <source>
        <dbReference type="Proteomes" id="UP001316803"/>
    </source>
</evidence>
<gene>
    <name evidence="7" type="ORF">OHC33_003567</name>
</gene>
<feature type="region of interest" description="Disordered" evidence="6">
    <location>
        <begin position="75"/>
        <end position="98"/>
    </location>
</feature>
<dbReference type="GO" id="GO:0005737">
    <property type="term" value="C:cytoplasm"/>
    <property type="evidence" value="ECO:0007669"/>
    <property type="project" value="UniProtKB-SubCell"/>
</dbReference>
<dbReference type="GO" id="GO:1990846">
    <property type="term" value="F:ribonucleoside-diphosphate reductase inhibitor activity"/>
    <property type="evidence" value="ECO:0007669"/>
    <property type="project" value="TreeGrafter"/>
</dbReference>
<evidence type="ECO:0000256" key="1">
    <source>
        <dbReference type="ARBA" id="ARBA00004123"/>
    </source>
</evidence>
<comment type="subcellular location">
    <subcellularLocation>
        <location evidence="2">Cytoplasm</location>
    </subcellularLocation>
    <subcellularLocation>
        <location evidence="1">Nucleus</location>
    </subcellularLocation>
</comment>
<dbReference type="EMBL" id="JAKLMC020000007">
    <property type="protein sequence ID" value="KAK5954889.1"/>
    <property type="molecule type" value="Genomic_DNA"/>
</dbReference>
<dbReference type="InterPro" id="IPR013900">
    <property type="entry name" value="RNR_inhibitor"/>
</dbReference>
<name>A0AAN8I6Q4_9EURO</name>
<organism evidence="7 8">
    <name type="scientific">Knufia fluminis</name>
    <dbReference type="NCBI Taxonomy" id="191047"/>
    <lineage>
        <taxon>Eukaryota</taxon>
        <taxon>Fungi</taxon>
        <taxon>Dikarya</taxon>
        <taxon>Ascomycota</taxon>
        <taxon>Pezizomycotina</taxon>
        <taxon>Eurotiomycetes</taxon>
        <taxon>Chaetothyriomycetidae</taxon>
        <taxon>Chaetothyriales</taxon>
        <taxon>Trichomeriaceae</taxon>
        <taxon>Knufia</taxon>
    </lineage>
</organism>
<dbReference type="GO" id="GO:0005634">
    <property type="term" value="C:nucleus"/>
    <property type="evidence" value="ECO:0007669"/>
    <property type="project" value="UniProtKB-SubCell"/>
</dbReference>
<evidence type="ECO:0000313" key="7">
    <source>
        <dbReference type="EMBL" id="KAK5954889.1"/>
    </source>
</evidence>
<dbReference type="Proteomes" id="UP001316803">
    <property type="component" value="Unassembled WGS sequence"/>
</dbReference>
<keyword evidence="4" id="KW-0963">Cytoplasm</keyword>
<comment type="similarity">
    <text evidence="3">Belongs to the DIF1/spd1 family.</text>
</comment>
<keyword evidence="8" id="KW-1185">Reference proteome</keyword>
<evidence type="ECO:0000256" key="6">
    <source>
        <dbReference type="SAM" id="MobiDB-lite"/>
    </source>
</evidence>